<dbReference type="InterPro" id="IPR011990">
    <property type="entry name" value="TPR-like_helical_dom_sf"/>
</dbReference>
<dbReference type="Proteomes" id="UP000263642">
    <property type="component" value="Unassembled WGS sequence"/>
</dbReference>
<feature type="repeat" description="TPR" evidence="1">
    <location>
        <begin position="135"/>
        <end position="168"/>
    </location>
</feature>
<dbReference type="AlphaFoldDB" id="A0A3D3RCN4"/>
<accession>A0A3D3RCN4</accession>
<proteinExistence type="predicted"/>
<dbReference type="PANTHER" id="PTHR12558">
    <property type="entry name" value="CELL DIVISION CYCLE 16,23,27"/>
    <property type="match status" value="1"/>
</dbReference>
<dbReference type="SMART" id="SM00028">
    <property type="entry name" value="TPR"/>
    <property type="match status" value="5"/>
</dbReference>
<dbReference type="EMBL" id="DQAY01000157">
    <property type="protein sequence ID" value="HCO26366.1"/>
    <property type="molecule type" value="Genomic_DNA"/>
</dbReference>
<dbReference type="InterPro" id="IPR019734">
    <property type="entry name" value="TPR_rpt"/>
</dbReference>
<evidence type="ECO:0000313" key="2">
    <source>
        <dbReference type="EMBL" id="HCO26366.1"/>
    </source>
</evidence>
<dbReference type="PROSITE" id="PS51257">
    <property type="entry name" value="PROKAR_LIPOPROTEIN"/>
    <property type="match status" value="1"/>
</dbReference>
<evidence type="ECO:0000313" key="3">
    <source>
        <dbReference type="Proteomes" id="UP000263642"/>
    </source>
</evidence>
<name>A0A3D3RCN4_9PLAN</name>
<dbReference type="SUPFAM" id="SSF48452">
    <property type="entry name" value="TPR-like"/>
    <property type="match status" value="1"/>
</dbReference>
<dbReference type="Gene3D" id="1.25.40.10">
    <property type="entry name" value="Tetratricopeptide repeat domain"/>
    <property type="match status" value="1"/>
</dbReference>
<dbReference type="PROSITE" id="PS50005">
    <property type="entry name" value="TPR"/>
    <property type="match status" value="1"/>
</dbReference>
<sequence>MLRVHDRAFHYVRMIFCAAGLVLSGCQTVPVASLAFLPEAGSIQKTAEPQAQEAAQRQPASPYNQQANQLIHQALEHYSNGELNRAKVLLASAREIDPGHIGTFEIEAQLSYDMGDRNQFLQSLRAIRAASPDDSEKQSAIGTLFFQAGQTQEGIACLNRAIELKPHDENYALKLASFYEQAGRTDEAQKVLLKALHTTPGSRRLPIALGRICEASQQWSQASVYYAMVVNHFPENHVWRKQRARCLYYSGNFTSAFEEFSICQKNDPESLSLAEIIAFGDAALQIGNLEKAQSLFDDLSVKYQRQLIHVEILRGLCAINRGQSTSAKNIIATARKKWPNDETLLEVAALIPPEQPIVR</sequence>
<protein>
    <submittedName>
        <fullName evidence="2">Uncharacterized protein</fullName>
    </submittedName>
</protein>
<gene>
    <name evidence="2" type="ORF">DIT97_26365</name>
</gene>
<reference evidence="2 3" key="1">
    <citation type="journal article" date="2018" name="Nat. Biotechnol.">
        <title>A standardized bacterial taxonomy based on genome phylogeny substantially revises the tree of life.</title>
        <authorList>
            <person name="Parks D.H."/>
            <person name="Chuvochina M."/>
            <person name="Waite D.W."/>
            <person name="Rinke C."/>
            <person name="Skarshewski A."/>
            <person name="Chaumeil P.A."/>
            <person name="Hugenholtz P."/>
        </authorList>
    </citation>
    <scope>NUCLEOTIDE SEQUENCE [LARGE SCALE GENOMIC DNA]</scope>
    <source>
        <strain evidence="2">UBA9375</strain>
    </source>
</reference>
<evidence type="ECO:0000256" key="1">
    <source>
        <dbReference type="PROSITE-ProRule" id="PRU00339"/>
    </source>
</evidence>
<comment type="caution">
    <text evidence="2">The sequence shown here is derived from an EMBL/GenBank/DDBJ whole genome shotgun (WGS) entry which is preliminary data.</text>
</comment>
<organism evidence="2 3">
    <name type="scientific">Gimesia maris</name>
    <dbReference type="NCBI Taxonomy" id="122"/>
    <lineage>
        <taxon>Bacteria</taxon>
        <taxon>Pseudomonadati</taxon>
        <taxon>Planctomycetota</taxon>
        <taxon>Planctomycetia</taxon>
        <taxon>Planctomycetales</taxon>
        <taxon>Planctomycetaceae</taxon>
        <taxon>Gimesia</taxon>
    </lineage>
</organism>
<dbReference type="PANTHER" id="PTHR12558:SF13">
    <property type="entry name" value="CELL DIVISION CYCLE PROTEIN 27 HOMOLOG"/>
    <property type="match status" value="1"/>
</dbReference>
<keyword evidence="1" id="KW-0802">TPR repeat</keyword>
<dbReference type="Pfam" id="PF14559">
    <property type="entry name" value="TPR_19"/>
    <property type="match status" value="1"/>
</dbReference>